<feature type="region of interest" description="Disordered" evidence="9">
    <location>
        <begin position="221"/>
        <end position="250"/>
    </location>
</feature>
<protein>
    <recommendedName>
        <fullName evidence="3">ribonuclease H</fullName>
        <ecNumber evidence="3">3.1.26.4</ecNumber>
    </recommendedName>
</protein>
<dbReference type="InterPro" id="IPR009027">
    <property type="entry name" value="Ribosomal_bL9/RNase_H1_N"/>
</dbReference>
<dbReference type="FunFam" id="3.40.970.10:FF:000001">
    <property type="entry name" value="Ribonuclease H1"/>
    <property type="match status" value="1"/>
</dbReference>
<dbReference type="Gene3D" id="3.40.970.10">
    <property type="entry name" value="Ribonuclease H1, N-terminal domain"/>
    <property type="match status" value="1"/>
</dbReference>
<dbReference type="EC" id="3.1.26.4" evidence="3"/>
<comment type="cofactor">
    <cofactor evidence="1">
        <name>Mg(2+)</name>
        <dbReference type="ChEBI" id="CHEBI:18420"/>
    </cofactor>
</comment>
<sequence length="250" mass="28037">MSVLFANQTCYIVTSETPTPFFFILSLAFCKICIFLCSCHSSCSCREGNKSCKPFVKISPRSALRLYNGCRFQVRIFFQHYPILIIMPFYAVKRGRVPGVYESWAECQNQIDGYAGAKFKKFATEEDAYSFAEIPMEKNSKDASCEVTKIFGELMSKFEGKVAELSSLSESLVSALSKLDKSEINLAFTEMVTNLDAGVNKLKTNTDLAVHSKFMETVGKRKSDVSGTDAQPEKKKKAVLEPRFTGEKFL</sequence>
<feature type="compositionally biased region" description="Basic and acidic residues" evidence="9">
    <location>
        <begin position="238"/>
        <end position="250"/>
    </location>
</feature>
<keyword evidence="12" id="KW-1185">Reference proteome</keyword>
<dbReference type="GO" id="GO:0004523">
    <property type="term" value="F:RNA-DNA hybrid ribonuclease activity"/>
    <property type="evidence" value="ECO:0007669"/>
    <property type="project" value="UniProtKB-EC"/>
</dbReference>
<comment type="similarity">
    <text evidence="2">Belongs to the RNase H family.</text>
</comment>
<dbReference type="InterPro" id="IPR037056">
    <property type="entry name" value="RNase_H1_N_sf"/>
</dbReference>
<evidence type="ECO:0000256" key="6">
    <source>
        <dbReference type="ARBA" id="ARBA00022759"/>
    </source>
</evidence>
<evidence type="ECO:0000256" key="3">
    <source>
        <dbReference type="ARBA" id="ARBA00012180"/>
    </source>
</evidence>
<evidence type="ECO:0000259" key="10">
    <source>
        <dbReference type="Pfam" id="PF01693"/>
    </source>
</evidence>
<accession>A0A812CLN8</accession>
<keyword evidence="8" id="KW-0460">Magnesium</keyword>
<evidence type="ECO:0000256" key="5">
    <source>
        <dbReference type="ARBA" id="ARBA00022723"/>
    </source>
</evidence>
<dbReference type="EMBL" id="CAHIKZ030001627">
    <property type="protein sequence ID" value="CAE1270110.1"/>
    <property type="molecule type" value="Genomic_DNA"/>
</dbReference>
<feature type="domain" description="Ribonuclease H1 N-terminal" evidence="10">
    <location>
        <begin position="88"/>
        <end position="131"/>
    </location>
</feature>
<comment type="caution">
    <text evidence="11">The sequence shown here is derived from an EMBL/GenBank/DDBJ whole genome shotgun (WGS) entry which is preliminary data.</text>
</comment>
<proteinExistence type="inferred from homology"/>
<dbReference type="SUPFAM" id="SSF55658">
    <property type="entry name" value="L9 N-domain-like"/>
    <property type="match status" value="1"/>
</dbReference>
<dbReference type="Pfam" id="PF01693">
    <property type="entry name" value="Cauli_VI"/>
    <property type="match status" value="1"/>
</dbReference>
<reference evidence="11" key="1">
    <citation type="submission" date="2021-01" db="EMBL/GenBank/DDBJ databases">
        <authorList>
            <person name="Li R."/>
            <person name="Bekaert M."/>
        </authorList>
    </citation>
    <scope>NUCLEOTIDE SEQUENCE</scope>
    <source>
        <strain evidence="11">Farmed</strain>
    </source>
</reference>
<dbReference type="Proteomes" id="UP000597762">
    <property type="component" value="Unassembled WGS sequence"/>
</dbReference>
<dbReference type="InterPro" id="IPR011320">
    <property type="entry name" value="RNase_H1_N"/>
</dbReference>
<name>A0A812CLN8_ACAPH</name>
<keyword evidence="4" id="KW-0540">Nuclease</keyword>
<dbReference type="AlphaFoldDB" id="A0A812CLN8"/>
<organism evidence="11 12">
    <name type="scientific">Acanthosepion pharaonis</name>
    <name type="common">Pharaoh cuttlefish</name>
    <name type="synonym">Sepia pharaonis</name>
    <dbReference type="NCBI Taxonomy" id="158019"/>
    <lineage>
        <taxon>Eukaryota</taxon>
        <taxon>Metazoa</taxon>
        <taxon>Spiralia</taxon>
        <taxon>Lophotrochozoa</taxon>
        <taxon>Mollusca</taxon>
        <taxon>Cephalopoda</taxon>
        <taxon>Coleoidea</taxon>
        <taxon>Decapodiformes</taxon>
        <taxon>Sepiida</taxon>
        <taxon>Sepiina</taxon>
        <taxon>Sepiidae</taxon>
        <taxon>Acanthosepion</taxon>
    </lineage>
</organism>
<evidence type="ECO:0000313" key="12">
    <source>
        <dbReference type="Proteomes" id="UP000597762"/>
    </source>
</evidence>
<evidence type="ECO:0000313" key="11">
    <source>
        <dbReference type="EMBL" id="CAE1270110.1"/>
    </source>
</evidence>
<evidence type="ECO:0000256" key="9">
    <source>
        <dbReference type="SAM" id="MobiDB-lite"/>
    </source>
</evidence>
<keyword evidence="5" id="KW-0479">Metal-binding</keyword>
<keyword evidence="6" id="KW-0255">Endonuclease</keyword>
<keyword evidence="7 11" id="KW-0378">Hydrolase</keyword>
<evidence type="ECO:0000256" key="7">
    <source>
        <dbReference type="ARBA" id="ARBA00022801"/>
    </source>
</evidence>
<evidence type="ECO:0000256" key="8">
    <source>
        <dbReference type="ARBA" id="ARBA00022842"/>
    </source>
</evidence>
<dbReference type="GO" id="GO:0046872">
    <property type="term" value="F:metal ion binding"/>
    <property type="evidence" value="ECO:0007669"/>
    <property type="project" value="UniProtKB-KW"/>
</dbReference>
<evidence type="ECO:0000256" key="1">
    <source>
        <dbReference type="ARBA" id="ARBA00001946"/>
    </source>
</evidence>
<dbReference type="OrthoDB" id="407198at2759"/>
<evidence type="ECO:0000256" key="2">
    <source>
        <dbReference type="ARBA" id="ARBA00005300"/>
    </source>
</evidence>
<gene>
    <name evidence="11" type="ORF">SPHA_36914</name>
</gene>
<evidence type="ECO:0000256" key="4">
    <source>
        <dbReference type="ARBA" id="ARBA00022722"/>
    </source>
</evidence>